<protein>
    <recommendedName>
        <fullName evidence="9">TRAP transporter small permease protein</fullName>
    </recommendedName>
</protein>
<dbReference type="EMBL" id="CP000510">
    <property type="protein sequence ID" value="ABM05355.1"/>
    <property type="molecule type" value="Genomic_DNA"/>
</dbReference>
<keyword evidence="5 9" id="KW-0812">Transmembrane</keyword>
<evidence type="ECO:0000256" key="6">
    <source>
        <dbReference type="ARBA" id="ARBA00022989"/>
    </source>
</evidence>
<evidence type="ECO:0000256" key="1">
    <source>
        <dbReference type="ARBA" id="ARBA00004429"/>
    </source>
</evidence>
<accession>A1T0U0</accession>
<dbReference type="InterPro" id="IPR007387">
    <property type="entry name" value="TRAP_DctQ"/>
</dbReference>
<evidence type="ECO:0000259" key="11">
    <source>
        <dbReference type="Pfam" id="PF04290"/>
    </source>
</evidence>
<keyword evidence="4 9" id="KW-0997">Cell inner membrane</keyword>
<feature type="region of interest" description="Disordered" evidence="10">
    <location>
        <begin position="1"/>
        <end position="22"/>
    </location>
</feature>
<evidence type="ECO:0000256" key="8">
    <source>
        <dbReference type="ARBA" id="ARBA00038436"/>
    </source>
</evidence>
<evidence type="ECO:0000256" key="5">
    <source>
        <dbReference type="ARBA" id="ARBA00022692"/>
    </source>
</evidence>
<evidence type="ECO:0000313" key="12">
    <source>
        <dbReference type="EMBL" id="ABM05355.1"/>
    </source>
</evidence>
<comment type="subunit">
    <text evidence="9">The complex comprises the extracytoplasmic solute receptor protein and the two transmembrane proteins.</text>
</comment>
<dbReference type="GO" id="GO:0022857">
    <property type="term" value="F:transmembrane transporter activity"/>
    <property type="evidence" value="ECO:0007669"/>
    <property type="project" value="UniProtKB-UniRule"/>
</dbReference>
<feature type="transmembrane region" description="Helical" evidence="9">
    <location>
        <begin position="39"/>
        <end position="63"/>
    </location>
</feature>
<evidence type="ECO:0000256" key="4">
    <source>
        <dbReference type="ARBA" id="ARBA00022519"/>
    </source>
</evidence>
<name>A1T0U0_PSYIN</name>
<dbReference type="PANTHER" id="PTHR35011">
    <property type="entry name" value="2,3-DIKETO-L-GULONATE TRAP TRANSPORTER SMALL PERMEASE PROTEIN YIAM"/>
    <property type="match status" value="1"/>
</dbReference>
<feature type="transmembrane region" description="Helical" evidence="9">
    <location>
        <begin position="163"/>
        <end position="183"/>
    </location>
</feature>
<dbReference type="PANTHER" id="PTHR35011:SF10">
    <property type="entry name" value="TRAP TRANSPORTER SMALL PERMEASE PROTEIN"/>
    <property type="match status" value="1"/>
</dbReference>
<dbReference type="GO" id="GO:0015740">
    <property type="term" value="P:C4-dicarboxylate transport"/>
    <property type="evidence" value="ECO:0007669"/>
    <property type="project" value="TreeGrafter"/>
</dbReference>
<gene>
    <name evidence="12" type="ordered locus">Ping_3674</name>
</gene>
<dbReference type="InterPro" id="IPR055348">
    <property type="entry name" value="DctQ"/>
</dbReference>
<proteinExistence type="inferred from homology"/>
<evidence type="ECO:0000256" key="3">
    <source>
        <dbReference type="ARBA" id="ARBA00022475"/>
    </source>
</evidence>
<comment type="similarity">
    <text evidence="8 9">Belongs to the TRAP transporter small permease family.</text>
</comment>
<dbReference type="STRING" id="357804.Ping_3674"/>
<keyword evidence="6 9" id="KW-1133">Transmembrane helix</keyword>
<feature type="transmembrane region" description="Helical" evidence="9">
    <location>
        <begin position="113"/>
        <end position="135"/>
    </location>
</feature>
<feature type="transmembrane region" description="Helical" evidence="9">
    <location>
        <begin position="75"/>
        <end position="92"/>
    </location>
</feature>
<dbReference type="KEGG" id="pin:Ping_3674"/>
<dbReference type="OrthoDB" id="8559033at2"/>
<dbReference type="RefSeq" id="WP_011771903.1">
    <property type="nucleotide sequence ID" value="NC_008709.1"/>
</dbReference>
<dbReference type="AlphaFoldDB" id="A1T0U0"/>
<dbReference type="Proteomes" id="UP000000639">
    <property type="component" value="Chromosome"/>
</dbReference>
<evidence type="ECO:0000256" key="10">
    <source>
        <dbReference type="SAM" id="MobiDB-lite"/>
    </source>
</evidence>
<organism evidence="12 13">
    <name type="scientific">Psychromonas ingrahamii (strain DSM 17664 / CCUG 51855 / 37)</name>
    <dbReference type="NCBI Taxonomy" id="357804"/>
    <lineage>
        <taxon>Bacteria</taxon>
        <taxon>Pseudomonadati</taxon>
        <taxon>Pseudomonadota</taxon>
        <taxon>Gammaproteobacteria</taxon>
        <taxon>Alteromonadales</taxon>
        <taxon>Psychromonadaceae</taxon>
        <taxon>Psychromonas</taxon>
    </lineage>
</organism>
<evidence type="ECO:0000256" key="7">
    <source>
        <dbReference type="ARBA" id="ARBA00023136"/>
    </source>
</evidence>
<evidence type="ECO:0000256" key="9">
    <source>
        <dbReference type="RuleBase" id="RU369079"/>
    </source>
</evidence>
<dbReference type="Pfam" id="PF04290">
    <property type="entry name" value="DctQ"/>
    <property type="match status" value="1"/>
</dbReference>
<sequence>MTVHSTINSSNSSDSSDISPSNDKERPFFLKITSWLSTISGWCSASMTLAAVFITCQMIFVRFVLNGSTTWQTEAIIYLILGATLIGLPFVQQVRGHVNVDLIPLMLPSRARYYLAIFTLTLSAVVIGTMFWYSFEYWHLLFSRGWTTDSVWAVRLWIPHSSMIIGFGLLFLQLVADLVAVLLKIDKPFGLGEN</sequence>
<reference evidence="12 13" key="1">
    <citation type="submission" date="2007-01" db="EMBL/GenBank/DDBJ databases">
        <title>Complete sequence of Psychromonas ingrahamii 37.</title>
        <authorList>
            <consortium name="US DOE Joint Genome Institute"/>
            <person name="Copeland A."/>
            <person name="Lucas S."/>
            <person name="Lapidus A."/>
            <person name="Barry K."/>
            <person name="Detter J.C."/>
            <person name="Glavina del Rio T."/>
            <person name="Hammon N."/>
            <person name="Israni S."/>
            <person name="Dalin E."/>
            <person name="Tice H."/>
            <person name="Pitluck S."/>
            <person name="Thompson L.S."/>
            <person name="Brettin T."/>
            <person name="Bruce D."/>
            <person name="Han C."/>
            <person name="Tapia R."/>
            <person name="Schmutz J."/>
            <person name="Larimer F."/>
            <person name="Land M."/>
            <person name="Hauser L."/>
            <person name="Kyrpides N."/>
            <person name="Ivanova N."/>
            <person name="Staley J."/>
            <person name="Richardson P."/>
        </authorList>
    </citation>
    <scope>NUCLEOTIDE SEQUENCE [LARGE SCALE GENOMIC DNA]</scope>
    <source>
        <strain evidence="12 13">37</strain>
    </source>
</reference>
<evidence type="ECO:0000313" key="13">
    <source>
        <dbReference type="Proteomes" id="UP000000639"/>
    </source>
</evidence>
<keyword evidence="7 9" id="KW-0472">Membrane</keyword>
<feature type="domain" description="Tripartite ATP-independent periplasmic transporters DctQ component" evidence="11">
    <location>
        <begin position="52"/>
        <end position="181"/>
    </location>
</feature>
<comment type="subcellular location">
    <subcellularLocation>
        <location evidence="1 9">Cell inner membrane</location>
        <topology evidence="1 9">Multi-pass membrane protein</topology>
    </subcellularLocation>
</comment>
<dbReference type="GO" id="GO:0005886">
    <property type="term" value="C:plasma membrane"/>
    <property type="evidence" value="ECO:0007669"/>
    <property type="project" value="UniProtKB-SubCell"/>
</dbReference>
<keyword evidence="2 9" id="KW-0813">Transport</keyword>
<comment type="function">
    <text evidence="9">Part of the tripartite ATP-independent periplasmic (TRAP) transport system.</text>
</comment>
<evidence type="ECO:0000256" key="2">
    <source>
        <dbReference type="ARBA" id="ARBA00022448"/>
    </source>
</evidence>
<keyword evidence="13" id="KW-1185">Reference proteome</keyword>
<dbReference type="HOGENOM" id="CLU_086356_2_3_6"/>
<feature type="compositionally biased region" description="Low complexity" evidence="10">
    <location>
        <begin position="1"/>
        <end position="21"/>
    </location>
</feature>
<keyword evidence="3" id="KW-1003">Cell membrane</keyword>
<dbReference type="eggNOG" id="COG3090">
    <property type="taxonomic scope" value="Bacteria"/>
</dbReference>